<dbReference type="Gene3D" id="3.90.1150.190">
    <property type="entry name" value="SLED domain"/>
    <property type="match status" value="1"/>
</dbReference>
<dbReference type="Gene3D" id="2.30.30.140">
    <property type="match status" value="2"/>
</dbReference>
<keyword evidence="4" id="KW-0539">Nucleus</keyword>
<dbReference type="SUPFAM" id="SSF47769">
    <property type="entry name" value="SAM/Pointed domain"/>
    <property type="match status" value="1"/>
</dbReference>
<dbReference type="Pfam" id="PF12140">
    <property type="entry name" value="SLED"/>
    <property type="match status" value="1"/>
</dbReference>
<dbReference type="Pfam" id="PF02820">
    <property type="entry name" value="MBT"/>
    <property type="match status" value="2"/>
</dbReference>
<feature type="compositionally biased region" description="Polar residues" evidence="6">
    <location>
        <begin position="477"/>
        <end position="486"/>
    </location>
</feature>
<dbReference type="Gene3D" id="1.10.150.50">
    <property type="entry name" value="Transcription Factor, Ets-1"/>
    <property type="match status" value="1"/>
</dbReference>
<keyword evidence="3" id="KW-0677">Repeat</keyword>
<dbReference type="PANTHER" id="PTHR12247:SF132">
    <property type="entry name" value="POLYCOMB PROTEIN SCM"/>
    <property type="match status" value="1"/>
</dbReference>
<feature type="region of interest" description="Disordered" evidence="6">
    <location>
        <begin position="324"/>
        <end position="420"/>
    </location>
</feature>
<keyword evidence="9" id="KW-1185">Reference proteome</keyword>
<evidence type="ECO:0000256" key="5">
    <source>
        <dbReference type="PROSITE-ProRule" id="PRU00459"/>
    </source>
</evidence>
<evidence type="ECO:0000256" key="1">
    <source>
        <dbReference type="ARBA" id="ARBA00004123"/>
    </source>
</evidence>
<feature type="domain" description="SLED" evidence="7">
    <location>
        <begin position="623"/>
        <end position="735"/>
    </location>
</feature>
<dbReference type="SUPFAM" id="SSF63748">
    <property type="entry name" value="Tudor/PWWP/MBT"/>
    <property type="match status" value="2"/>
</dbReference>
<evidence type="ECO:0000256" key="2">
    <source>
        <dbReference type="ARBA" id="ARBA00022491"/>
    </source>
</evidence>
<dbReference type="GO" id="GO:0003682">
    <property type="term" value="F:chromatin binding"/>
    <property type="evidence" value="ECO:0007669"/>
    <property type="project" value="TreeGrafter"/>
</dbReference>
<dbReference type="GO" id="GO:0042393">
    <property type="term" value="F:histone binding"/>
    <property type="evidence" value="ECO:0007669"/>
    <property type="project" value="TreeGrafter"/>
</dbReference>
<reference evidence="8 9" key="2">
    <citation type="submission" date="2018-10" db="EMBL/GenBank/DDBJ databases">
        <authorList>
            <consortium name="Pathogen Informatics"/>
        </authorList>
    </citation>
    <scope>NUCLEOTIDE SEQUENCE [LARGE SCALE GENOMIC DNA]</scope>
</reference>
<dbReference type="InterPro" id="IPR013761">
    <property type="entry name" value="SAM/pointed_sf"/>
</dbReference>
<dbReference type="InterPro" id="IPR050548">
    <property type="entry name" value="PcG_chromatin_remod_factors"/>
</dbReference>
<dbReference type="PANTHER" id="PTHR12247">
    <property type="entry name" value="POLYCOMB GROUP PROTEIN"/>
    <property type="match status" value="1"/>
</dbReference>
<dbReference type="InterPro" id="IPR038348">
    <property type="entry name" value="SLED_sf"/>
</dbReference>
<dbReference type="STRING" id="51028.A0A0N4UZZ6"/>
<feature type="repeat" description="MBT" evidence="5">
    <location>
        <begin position="219"/>
        <end position="328"/>
    </location>
</feature>
<evidence type="ECO:0000256" key="3">
    <source>
        <dbReference type="ARBA" id="ARBA00022737"/>
    </source>
</evidence>
<gene>
    <name evidence="8" type="ORF">EVEC_LOCUS2924</name>
</gene>
<dbReference type="PROSITE" id="PS51079">
    <property type="entry name" value="MBT"/>
    <property type="match status" value="2"/>
</dbReference>
<evidence type="ECO:0000313" key="10">
    <source>
        <dbReference type="WBParaSite" id="EVEC_0000321601-mRNA-1"/>
    </source>
</evidence>
<dbReference type="GO" id="GO:0005634">
    <property type="term" value="C:nucleus"/>
    <property type="evidence" value="ECO:0007669"/>
    <property type="project" value="UniProtKB-SubCell"/>
</dbReference>
<reference evidence="10" key="1">
    <citation type="submission" date="2017-02" db="UniProtKB">
        <authorList>
            <consortium name="WormBaseParasite"/>
        </authorList>
    </citation>
    <scope>IDENTIFICATION</scope>
</reference>
<evidence type="ECO:0000313" key="9">
    <source>
        <dbReference type="Proteomes" id="UP000274131"/>
    </source>
</evidence>
<dbReference type="AlphaFoldDB" id="A0A0N4UZZ6"/>
<organism evidence="10">
    <name type="scientific">Enterobius vermicularis</name>
    <name type="common">Human pinworm</name>
    <dbReference type="NCBI Taxonomy" id="51028"/>
    <lineage>
        <taxon>Eukaryota</taxon>
        <taxon>Metazoa</taxon>
        <taxon>Ecdysozoa</taxon>
        <taxon>Nematoda</taxon>
        <taxon>Chromadorea</taxon>
        <taxon>Rhabditida</taxon>
        <taxon>Spirurina</taxon>
        <taxon>Oxyuridomorpha</taxon>
        <taxon>Oxyuroidea</taxon>
        <taxon>Oxyuridae</taxon>
        <taxon>Enterobius</taxon>
    </lineage>
</organism>
<feature type="region of interest" description="Disordered" evidence="6">
    <location>
        <begin position="455"/>
        <end position="490"/>
    </location>
</feature>
<feature type="compositionally biased region" description="Low complexity" evidence="6">
    <location>
        <begin position="402"/>
        <end position="414"/>
    </location>
</feature>
<evidence type="ECO:0000259" key="7">
    <source>
        <dbReference type="Pfam" id="PF12140"/>
    </source>
</evidence>
<proteinExistence type="predicted"/>
<evidence type="ECO:0000256" key="6">
    <source>
        <dbReference type="SAM" id="MobiDB-lite"/>
    </source>
</evidence>
<accession>A0A0N4UZZ6</accession>
<feature type="repeat" description="MBT" evidence="5">
    <location>
        <begin position="113"/>
        <end position="211"/>
    </location>
</feature>
<protein>
    <submittedName>
        <fullName evidence="10">SLED domain-containing protein</fullName>
    </submittedName>
</protein>
<dbReference type="InterPro" id="IPR021987">
    <property type="entry name" value="SLED"/>
</dbReference>
<comment type="subcellular location">
    <subcellularLocation>
        <location evidence="1">Nucleus</location>
    </subcellularLocation>
</comment>
<dbReference type="GO" id="GO:0045892">
    <property type="term" value="P:negative regulation of DNA-templated transcription"/>
    <property type="evidence" value="ECO:0007669"/>
    <property type="project" value="TreeGrafter"/>
</dbReference>
<sequence length="918" mass="101709">MDISPEVVSDDEEHPKLCICDDTPSPSPSNIKDDLSLPVASTMSKGTKKVDVLDKEGLNHGNEEVFNTKLGMRCAAHRQVFVASKLATINQLNQNTGDHFRIKSKSQAVGEGFSWSEYLKETKSKAAPADCFFQDPTPPVNNFKVNTKVEVPDLRGNGTHCLATIQHVHSVWICVRLDGEDASNDHWLICDDRSVLPVGANKKKGNPIQPPYGYKYNISSFHKFVENQLKPRADGKSPAASPETFKPISSTFHPQRNKFEVGMKCEAIDYKNFNGRPCPATIVEVDDDFVTINFDGWNNSYNLKVRYDSRYLFPVGWSAKNGLAINPPRRMEGISSARRGKHKPTRKDLDRKPINMSKAALQSFIRKNKGSGDQTQLRKRKSTQSTNSTPPGRKSRIARRVSSSSFQTLSQKSSDTGSDTVASVVVDDRKLLPLKTESCSSTVSLLPMAFSDSTDRDATMKKTPSLQKPVARKTIPGPSTQQSLVKRTSAAPKAVSSVTVSLAAQPLSSLNTTITQPSTQGPVSLSTAKSLTSQQGLSINSPSPIQPDQTHQHLQIYSSLPTEAAVNANVGLLASKSKTWEVSRNQKKFDAAVQKPSLASIAAGEDIILEVSENSQNSESIRMTVCINRFCNCGSLLDSRKVENLPSQIGPGSHHHVFREVVQQIVNCSFDSSVVLREIKPGTSHILSLQWIIVTEEDGVTHVRALPIFQTAAEAWERLHELTAKLKVCPNFLQESQVVCQNCKIRNEMLNEDNSGRLNIGFFSSFIISEPSKSKFILHKRSKNKPDCYNYLNKKTCFEIELSEDALTNWSVDRVAREIEAAFDCNVATRFHQNQIDGQALMLLSTDLLMQYLEMPFGPALKMVNFVDALKKKYRPLSSRSRAKLVLTLLVGLEFLENSFDMALSCTPRSGLKKGFKI</sequence>
<dbReference type="Proteomes" id="UP000274131">
    <property type="component" value="Unassembled WGS sequence"/>
</dbReference>
<evidence type="ECO:0000256" key="4">
    <source>
        <dbReference type="ARBA" id="ARBA00023242"/>
    </source>
</evidence>
<name>A0A0N4UZZ6_ENTVE</name>
<keyword evidence="2" id="KW-0678">Repressor</keyword>
<dbReference type="SMART" id="SM00561">
    <property type="entry name" value="MBT"/>
    <property type="match status" value="2"/>
</dbReference>
<evidence type="ECO:0000313" key="8">
    <source>
        <dbReference type="EMBL" id="VDD87781.1"/>
    </source>
</evidence>
<dbReference type="EMBL" id="UXUI01007473">
    <property type="protein sequence ID" value="VDD87781.1"/>
    <property type="molecule type" value="Genomic_DNA"/>
</dbReference>
<dbReference type="InterPro" id="IPR004092">
    <property type="entry name" value="Mbt"/>
</dbReference>
<dbReference type="OrthoDB" id="5912862at2759"/>
<dbReference type="WBParaSite" id="EVEC_0000321601-mRNA-1">
    <property type="protein sequence ID" value="EVEC_0000321601-mRNA-1"/>
    <property type="gene ID" value="EVEC_0000321601"/>
</dbReference>